<dbReference type="AlphaFoldDB" id="A0A828Y447"/>
<accession>A0A828Y447</accession>
<dbReference type="RefSeq" id="WP_004753427.1">
    <property type="nucleotide sequence ID" value="NZ_AKWH02000032.1"/>
</dbReference>
<name>A0A828Y447_9LEPT</name>
<evidence type="ECO:0000313" key="2">
    <source>
        <dbReference type="Proteomes" id="UP000006339"/>
    </source>
</evidence>
<dbReference type="GeneID" id="89227253"/>
<gene>
    <name evidence="1" type="ORF">LEP1GSC131_1411</name>
</gene>
<organism evidence="1 2">
    <name type="scientific">Leptospira kirschneri str. 200802841</name>
    <dbReference type="NCBI Taxonomy" id="1193047"/>
    <lineage>
        <taxon>Bacteria</taxon>
        <taxon>Pseudomonadati</taxon>
        <taxon>Spirochaetota</taxon>
        <taxon>Spirochaetia</taxon>
        <taxon>Leptospirales</taxon>
        <taxon>Leptospiraceae</taxon>
        <taxon>Leptospira</taxon>
    </lineage>
</organism>
<keyword evidence="2" id="KW-1185">Reference proteome</keyword>
<evidence type="ECO:0000313" key="1">
    <source>
        <dbReference type="EMBL" id="EKO51767.1"/>
    </source>
</evidence>
<proteinExistence type="predicted"/>
<dbReference type="Proteomes" id="UP000006339">
    <property type="component" value="Unassembled WGS sequence"/>
</dbReference>
<protein>
    <submittedName>
        <fullName evidence="1">Uncharacterized protein</fullName>
    </submittedName>
</protein>
<dbReference type="EMBL" id="AKWH02000032">
    <property type="protein sequence ID" value="EKO51767.1"/>
    <property type="molecule type" value="Genomic_DNA"/>
</dbReference>
<reference evidence="1" key="1">
    <citation type="submission" date="2012-10" db="EMBL/GenBank/DDBJ databases">
        <authorList>
            <person name="Harkins D.M."/>
            <person name="Durkin A.S."/>
            <person name="Brinkac L.M."/>
            <person name="Selengut J.D."/>
            <person name="Sanka R."/>
            <person name="DePew J."/>
            <person name="Purushe J."/>
            <person name="Picardeau M."/>
            <person name="Werts C."/>
            <person name="Goarant C."/>
            <person name="Vinetz J.M."/>
            <person name="Sutton G.G."/>
            <person name="Nelson W.C."/>
            <person name="Fouts D.E."/>
        </authorList>
    </citation>
    <scope>NUCLEOTIDE SEQUENCE [LARGE SCALE GENOMIC DNA]</scope>
    <source>
        <strain evidence="1">200802841</strain>
    </source>
</reference>
<comment type="caution">
    <text evidence="1">The sequence shown here is derived from an EMBL/GenBank/DDBJ whole genome shotgun (WGS) entry which is preliminary data.</text>
</comment>
<sequence length="62" mass="7321">MIAQLISTRNSAASHYNHHKIKNPFYKDPNSNLSNKLIINRLIVDFIFSIEKPIRYNELIYC</sequence>